<proteinExistence type="predicted"/>
<protein>
    <submittedName>
        <fullName evidence="1">Uncharacterized protein</fullName>
    </submittedName>
</protein>
<dbReference type="AlphaFoldDB" id="A0A857GH61"/>
<evidence type="ECO:0000313" key="2">
    <source>
        <dbReference type="Proteomes" id="UP000463949"/>
    </source>
</evidence>
<name>A0A857GH61_9GAMM</name>
<dbReference type="EMBL" id="CP024621">
    <property type="protein sequence ID" value="QHD48582.1"/>
    <property type="molecule type" value="Genomic_DNA"/>
</dbReference>
<gene>
    <name evidence="1" type="ORF">CTT34_02175</name>
</gene>
<organism evidence="1 2">
    <name type="scientific">Vreelandella aquamarina</name>
    <dbReference type="NCBI Taxonomy" id="77097"/>
    <lineage>
        <taxon>Bacteria</taxon>
        <taxon>Pseudomonadati</taxon>
        <taxon>Pseudomonadota</taxon>
        <taxon>Gammaproteobacteria</taxon>
        <taxon>Oceanospirillales</taxon>
        <taxon>Halomonadaceae</taxon>
        <taxon>Vreelandella</taxon>
    </lineage>
</organism>
<dbReference type="Proteomes" id="UP000463949">
    <property type="component" value="Chromosome"/>
</dbReference>
<evidence type="ECO:0000313" key="1">
    <source>
        <dbReference type="EMBL" id="QHD48582.1"/>
    </source>
</evidence>
<reference evidence="1 2" key="1">
    <citation type="submission" date="2017-10" db="EMBL/GenBank/DDBJ databases">
        <title>Coral associated bacteria.</title>
        <authorList>
            <person name="Wang X."/>
        </authorList>
    </citation>
    <scope>NUCLEOTIDE SEQUENCE [LARGE SCALE GENOMIC DNA]</scope>
    <source>
        <strain evidence="1 2">SCSIO 43005</strain>
    </source>
</reference>
<accession>A0A857GH61</accession>
<dbReference type="KEGG" id="hmd:CTT34_02175"/>
<sequence>MRRNTIRTAVLTPFYPIDLISQWAILVFNHWAPGTSEIAYKTVLELWWYLMNSDIASARRGNVCRNFSWPHGIGWLQEIGFPVLTVHRLKRLIVMLNRSV</sequence>